<proteinExistence type="predicted"/>
<dbReference type="Proteomes" id="UP001283361">
    <property type="component" value="Unassembled WGS sequence"/>
</dbReference>
<accession>A0AAE0XN48</accession>
<sequence length="98" mass="11195">MIVLKLRSVQFPCSQMSLIGRVLFSFLQRLMAPCLVWKSSQENYKELTRTSPKSAMYSSLSSSRPACRPPLRRVMHCLDLELQRCCVAGSTPLTFHED</sequence>
<gene>
    <name evidence="1" type="ORF">RRG08_007464</name>
</gene>
<keyword evidence="2" id="KW-1185">Reference proteome</keyword>
<evidence type="ECO:0000313" key="1">
    <source>
        <dbReference type="EMBL" id="KAK3697652.1"/>
    </source>
</evidence>
<organism evidence="1 2">
    <name type="scientific">Elysia crispata</name>
    <name type="common">lettuce slug</name>
    <dbReference type="NCBI Taxonomy" id="231223"/>
    <lineage>
        <taxon>Eukaryota</taxon>
        <taxon>Metazoa</taxon>
        <taxon>Spiralia</taxon>
        <taxon>Lophotrochozoa</taxon>
        <taxon>Mollusca</taxon>
        <taxon>Gastropoda</taxon>
        <taxon>Heterobranchia</taxon>
        <taxon>Euthyneura</taxon>
        <taxon>Panpulmonata</taxon>
        <taxon>Sacoglossa</taxon>
        <taxon>Placobranchoidea</taxon>
        <taxon>Plakobranchidae</taxon>
        <taxon>Elysia</taxon>
    </lineage>
</organism>
<evidence type="ECO:0000313" key="2">
    <source>
        <dbReference type="Proteomes" id="UP001283361"/>
    </source>
</evidence>
<dbReference type="EMBL" id="JAWDGP010008005">
    <property type="protein sequence ID" value="KAK3697652.1"/>
    <property type="molecule type" value="Genomic_DNA"/>
</dbReference>
<protein>
    <submittedName>
        <fullName evidence="1">Uncharacterized protein</fullName>
    </submittedName>
</protein>
<dbReference type="AlphaFoldDB" id="A0AAE0XN48"/>
<comment type="caution">
    <text evidence="1">The sequence shown here is derived from an EMBL/GenBank/DDBJ whole genome shotgun (WGS) entry which is preliminary data.</text>
</comment>
<reference evidence="1" key="1">
    <citation type="journal article" date="2023" name="G3 (Bethesda)">
        <title>A reference genome for the long-term kleptoplast-retaining sea slug Elysia crispata morphotype clarki.</title>
        <authorList>
            <person name="Eastman K.E."/>
            <person name="Pendleton A.L."/>
            <person name="Shaikh M.A."/>
            <person name="Suttiyut T."/>
            <person name="Ogas R."/>
            <person name="Tomko P."/>
            <person name="Gavelis G."/>
            <person name="Widhalm J.R."/>
            <person name="Wisecaver J.H."/>
        </authorList>
    </citation>
    <scope>NUCLEOTIDE SEQUENCE</scope>
    <source>
        <strain evidence="1">ECLA1</strain>
    </source>
</reference>
<name>A0AAE0XN48_9GAST</name>